<feature type="domain" description="EAL" evidence="1">
    <location>
        <begin position="172"/>
        <end position="411"/>
    </location>
</feature>
<dbReference type="InterPro" id="IPR003018">
    <property type="entry name" value="GAF"/>
</dbReference>
<accession>A0AAD2BVL9</accession>
<dbReference type="PROSITE" id="PS50883">
    <property type="entry name" value="EAL"/>
    <property type="match status" value="1"/>
</dbReference>
<name>A0AAD2BVL9_9RALS</name>
<dbReference type="Proteomes" id="UP001189792">
    <property type="component" value="Unassembled WGS sequence"/>
</dbReference>
<protein>
    <recommendedName>
        <fullName evidence="1">EAL domain-containing protein</fullName>
    </recommendedName>
</protein>
<evidence type="ECO:0000313" key="2">
    <source>
        <dbReference type="EMBL" id="CAJ0858308.1"/>
    </source>
</evidence>
<comment type="caution">
    <text evidence="2">The sequence shown here is derived from an EMBL/GenBank/DDBJ whole genome shotgun (WGS) entry which is preliminary data.</text>
</comment>
<proteinExistence type="predicted"/>
<dbReference type="InterPro" id="IPR001633">
    <property type="entry name" value="EAL_dom"/>
</dbReference>
<sequence length="411" mass="45270">MVWSGREELEHLLTGSLIEADLEATAHIAEILRAVRNHLGMPFAFVSELVGTQRVFRYVDSNAQRQPFRAGDSGPLRDSYCAQVIDGRLPPLMQDTAEHAAARSLPATSAIPVGAYISVPIQLTDGSVFGTFCCFSDRPDYSLNARDLELMTAFSGVIARQIERHKAATQQKNEKLSRIKHTIEHDQFSVFFQPIRSLVNGRLVGLEALSRFPGKHPRPPYRWFAEAWEVGLGVELEMLAIKKGLRALHSIGGAYVAVNVSPATVLSGKLEALLHDVPPRRLVLEITEHALVDDYPSLHEALVPLRRHFVRIAIDDAGSGYSTMNHIIALKPDLIKLDAYLTTKLEDDPIKRALLRAMVTFADEIRCDLVAEGIETEAQRAILANLGVRNGQGYLLGRPAPLEAILVSAAA</sequence>
<dbReference type="SUPFAM" id="SSF55781">
    <property type="entry name" value="GAF domain-like"/>
    <property type="match status" value="1"/>
</dbReference>
<dbReference type="CDD" id="cd01948">
    <property type="entry name" value="EAL"/>
    <property type="match status" value="1"/>
</dbReference>
<dbReference type="InterPro" id="IPR035919">
    <property type="entry name" value="EAL_sf"/>
</dbReference>
<dbReference type="PANTHER" id="PTHR33121:SF76">
    <property type="entry name" value="SIGNALING PROTEIN"/>
    <property type="match status" value="1"/>
</dbReference>
<dbReference type="Gene3D" id="3.30.450.40">
    <property type="match status" value="1"/>
</dbReference>
<dbReference type="EMBL" id="CAUDLI010000002">
    <property type="protein sequence ID" value="CAJ0861575.1"/>
    <property type="molecule type" value="Genomic_DNA"/>
</dbReference>
<gene>
    <name evidence="3" type="ORF">R77564_00838</name>
    <name evidence="2" type="ORF">R77567_01264</name>
</gene>
<dbReference type="GO" id="GO:0071111">
    <property type="term" value="F:cyclic-guanylate-specific phosphodiesterase activity"/>
    <property type="evidence" value="ECO:0007669"/>
    <property type="project" value="InterPro"/>
</dbReference>
<evidence type="ECO:0000259" key="1">
    <source>
        <dbReference type="PROSITE" id="PS50883"/>
    </source>
</evidence>
<evidence type="ECO:0000313" key="3">
    <source>
        <dbReference type="EMBL" id="CAJ0861575.1"/>
    </source>
</evidence>
<organism evidence="2 5">
    <name type="scientific">Ralstonia flatus</name>
    <dbReference type="NCBI Taxonomy" id="3058601"/>
    <lineage>
        <taxon>Bacteria</taxon>
        <taxon>Pseudomonadati</taxon>
        <taxon>Pseudomonadota</taxon>
        <taxon>Betaproteobacteria</taxon>
        <taxon>Burkholderiales</taxon>
        <taxon>Burkholderiaceae</taxon>
        <taxon>Ralstonia</taxon>
    </lineage>
</organism>
<dbReference type="PANTHER" id="PTHR33121">
    <property type="entry name" value="CYCLIC DI-GMP PHOSPHODIESTERASE PDEF"/>
    <property type="match status" value="1"/>
</dbReference>
<dbReference type="SMART" id="SM00052">
    <property type="entry name" value="EAL"/>
    <property type="match status" value="1"/>
</dbReference>
<dbReference type="SMART" id="SM00065">
    <property type="entry name" value="GAF"/>
    <property type="match status" value="1"/>
</dbReference>
<dbReference type="InterPro" id="IPR029016">
    <property type="entry name" value="GAF-like_dom_sf"/>
</dbReference>
<dbReference type="EMBL" id="CAUDKO010000002">
    <property type="protein sequence ID" value="CAJ0858308.1"/>
    <property type="molecule type" value="Genomic_DNA"/>
</dbReference>
<keyword evidence="4" id="KW-1185">Reference proteome</keyword>
<dbReference type="Pfam" id="PF00563">
    <property type="entry name" value="EAL"/>
    <property type="match status" value="1"/>
</dbReference>
<dbReference type="SUPFAM" id="SSF141868">
    <property type="entry name" value="EAL domain-like"/>
    <property type="match status" value="1"/>
</dbReference>
<dbReference type="AlphaFoldDB" id="A0AAD2BVL9"/>
<dbReference type="InterPro" id="IPR050706">
    <property type="entry name" value="Cyclic-di-GMP_PDE-like"/>
</dbReference>
<reference evidence="2 4" key="1">
    <citation type="submission" date="2023-07" db="EMBL/GenBank/DDBJ databases">
        <authorList>
            <person name="Peeters C."/>
        </authorList>
    </citation>
    <scope>NUCLEOTIDE SEQUENCE</scope>
    <source>
        <strain evidence="3 4">LMG 32965</strain>
        <strain evidence="2">R-77567</strain>
    </source>
</reference>
<evidence type="ECO:0000313" key="4">
    <source>
        <dbReference type="Proteomes" id="UP001189792"/>
    </source>
</evidence>
<evidence type="ECO:0000313" key="5">
    <source>
        <dbReference type="Proteomes" id="UP001190491"/>
    </source>
</evidence>
<dbReference type="Proteomes" id="UP001190491">
    <property type="component" value="Unassembled WGS sequence"/>
</dbReference>
<dbReference type="Gene3D" id="3.20.20.450">
    <property type="entry name" value="EAL domain"/>
    <property type="match status" value="1"/>
</dbReference>
<dbReference type="Pfam" id="PF01590">
    <property type="entry name" value="GAF"/>
    <property type="match status" value="1"/>
</dbReference>